<gene>
    <name evidence="2" type="ORF">IEQ44_03620</name>
</gene>
<reference evidence="2 3" key="1">
    <citation type="submission" date="2020-10" db="EMBL/GenBank/DDBJ databases">
        <title>Nocardioides sp. isolated from sludge.</title>
        <authorList>
            <person name="Zhang X."/>
        </authorList>
    </citation>
    <scope>NUCLEOTIDE SEQUENCE [LARGE SCALE GENOMIC DNA]</scope>
    <source>
        <strain evidence="2 3">Y6</strain>
    </source>
</reference>
<evidence type="ECO:0000256" key="1">
    <source>
        <dbReference type="SAM" id="Phobius"/>
    </source>
</evidence>
<feature type="transmembrane region" description="Helical" evidence="1">
    <location>
        <begin position="150"/>
        <end position="173"/>
    </location>
</feature>
<dbReference type="Proteomes" id="UP000756387">
    <property type="component" value="Unassembled WGS sequence"/>
</dbReference>
<protein>
    <submittedName>
        <fullName evidence="2">ABC transporter permease</fullName>
    </submittedName>
</protein>
<sequence length="267" mass="27450">MRAALRVELRKVTSTPLWWILAGGAFLYLAFMGAVMAFGVSVPVEEGGLAAEGLSSEAMTMSIYGLPASMGYVFPLVLGALAITGEYRHGTLTQSLLVDPSRSRLLLAKIAVQAGFGAVLGLCSVAGVTLAGAGVSLLTDTPTYLDTLKAWETLGLTVLALALWGMVGVGFGALVPNQVASIVIILAFTQLLEPLLRLGLAALGDVASQVSLYLPGAAAEALVGASIYTAIGGADLLSRWAGGLVLLAYAVAFALLGRVTTLRRDVA</sequence>
<comment type="caution">
    <text evidence="2">The sequence shown here is derived from an EMBL/GenBank/DDBJ whole genome shotgun (WGS) entry which is preliminary data.</text>
</comment>
<keyword evidence="3" id="KW-1185">Reference proteome</keyword>
<proteinExistence type="predicted"/>
<dbReference type="EMBL" id="JADCSA010000003">
    <property type="protein sequence ID" value="MBE7323737.1"/>
    <property type="molecule type" value="Genomic_DNA"/>
</dbReference>
<keyword evidence="1" id="KW-0472">Membrane</keyword>
<accession>A0ABR9RQA8</accession>
<feature type="transmembrane region" description="Helical" evidence="1">
    <location>
        <begin position="237"/>
        <end position="256"/>
    </location>
</feature>
<evidence type="ECO:0000313" key="3">
    <source>
        <dbReference type="Proteomes" id="UP000756387"/>
    </source>
</evidence>
<evidence type="ECO:0000313" key="2">
    <source>
        <dbReference type="EMBL" id="MBE7323737.1"/>
    </source>
</evidence>
<organism evidence="2 3">
    <name type="scientific">Nocardioides malaquae</name>
    <dbReference type="NCBI Taxonomy" id="2773426"/>
    <lineage>
        <taxon>Bacteria</taxon>
        <taxon>Bacillati</taxon>
        <taxon>Actinomycetota</taxon>
        <taxon>Actinomycetes</taxon>
        <taxon>Propionibacteriales</taxon>
        <taxon>Nocardioidaceae</taxon>
        <taxon>Nocardioides</taxon>
    </lineage>
</organism>
<keyword evidence="1" id="KW-0812">Transmembrane</keyword>
<dbReference type="Pfam" id="PF12730">
    <property type="entry name" value="ABC2_membrane_4"/>
    <property type="match status" value="1"/>
</dbReference>
<feature type="transmembrane region" description="Helical" evidence="1">
    <location>
        <begin position="17"/>
        <end position="42"/>
    </location>
</feature>
<name>A0ABR9RQA8_9ACTN</name>
<feature type="transmembrane region" description="Helical" evidence="1">
    <location>
        <begin position="179"/>
        <end position="200"/>
    </location>
</feature>
<keyword evidence="1" id="KW-1133">Transmembrane helix</keyword>
<feature type="transmembrane region" description="Helical" evidence="1">
    <location>
        <begin position="63"/>
        <end position="85"/>
    </location>
</feature>
<feature type="transmembrane region" description="Helical" evidence="1">
    <location>
        <begin position="105"/>
        <end position="138"/>
    </location>
</feature>